<dbReference type="InterPro" id="IPR051057">
    <property type="entry name" value="PI-PLC_domain"/>
</dbReference>
<keyword evidence="3" id="KW-1185">Reference proteome</keyword>
<keyword evidence="1" id="KW-0732">Signal</keyword>
<reference evidence="2 3" key="1">
    <citation type="journal article" date="2018" name="New Phytol.">
        <title>Phylogenomics of Endogonaceae and evolution of mycorrhizas within Mucoromycota.</title>
        <authorList>
            <person name="Chang Y."/>
            <person name="Desiro A."/>
            <person name="Na H."/>
            <person name="Sandor L."/>
            <person name="Lipzen A."/>
            <person name="Clum A."/>
            <person name="Barry K."/>
            <person name="Grigoriev I.V."/>
            <person name="Martin F.M."/>
            <person name="Stajich J.E."/>
            <person name="Smith M.E."/>
            <person name="Bonito G."/>
            <person name="Spatafora J.W."/>
        </authorList>
    </citation>
    <scope>NUCLEOTIDE SEQUENCE [LARGE SCALE GENOMIC DNA]</scope>
    <source>
        <strain evidence="2 3">GMNB39</strain>
    </source>
</reference>
<dbReference type="EMBL" id="RBNI01012732">
    <property type="protein sequence ID" value="RUP42685.1"/>
    <property type="molecule type" value="Genomic_DNA"/>
</dbReference>
<evidence type="ECO:0000256" key="1">
    <source>
        <dbReference type="SAM" id="SignalP"/>
    </source>
</evidence>
<dbReference type="GO" id="GO:0006629">
    <property type="term" value="P:lipid metabolic process"/>
    <property type="evidence" value="ECO:0007669"/>
    <property type="project" value="InterPro"/>
</dbReference>
<dbReference type="Proteomes" id="UP000268093">
    <property type="component" value="Unassembled WGS sequence"/>
</dbReference>
<evidence type="ECO:0000313" key="3">
    <source>
        <dbReference type="Proteomes" id="UP000268093"/>
    </source>
</evidence>
<dbReference type="SUPFAM" id="SSF51695">
    <property type="entry name" value="PLC-like phosphodiesterases"/>
    <property type="match status" value="1"/>
</dbReference>
<name>A0A433CVD2_9FUNG</name>
<dbReference type="PANTHER" id="PTHR13593">
    <property type="match status" value="1"/>
</dbReference>
<dbReference type="Gene3D" id="3.20.20.190">
    <property type="entry name" value="Phosphatidylinositol (PI) phosphodiesterase"/>
    <property type="match status" value="1"/>
</dbReference>
<protein>
    <submittedName>
        <fullName evidence="2">PLC-like phosphodiesterase</fullName>
    </submittedName>
</protein>
<proteinExistence type="predicted"/>
<feature type="non-terminal residue" evidence="2">
    <location>
        <position position="497"/>
    </location>
</feature>
<evidence type="ECO:0000313" key="2">
    <source>
        <dbReference type="EMBL" id="RUP42685.1"/>
    </source>
</evidence>
<feature type="chain" id="PRO_5019241342" evidence="1">
    <location>
        <begin position="20"/>
        <end position="497"/>
    </location>
</feature>
<dbReference type="PROSITE" id="PS50007">
    <property type="entry name" value="PIPLC_X_DOMAIN"/>
    <property type="match status" value="1"/>
</dbReference>
<dbReference type="GO" id="GO:0008081">
    <property type="term" value="F:phosphoric diester hydrolase activity"/>
    <property type="evidence" value="ECO:0007669"/>
    <property type="project" value="InterPro"/>
</dbReference>
<dbReference type="PANTHER" id="PTHR13593:SF113">
    <property type="entry name" value="SI:DKEY-266F7.9"/>
    <property type="match status" value="1"/>
</dbReference>
<accession>A0A433CVD2</accession>
<dbReference type="AlphaFoldDB" id="A0A433CVD2"/>
<feature type="signal peptide" evidence="1">
    <location>
        <begin position="1"/>
        <end position="19"/>
    </location>
</feature>
<comment type="caution">
    <text evidence="2">The sequence shown here is derived from an EMBL/GenBank/DDBJ whole genome shotgun (WGS) entry which is preliminary data.</text>
</comment>
<dbReference type="InterPro" id="IPR017946">
    <property type="entry name" value="PLC-like_Pdiesterase_TIM-brl"/>
</dbReference>
<dbReference type="OrthoDB" id="1046782at2759"/>
<organism evidence="2 3">
    <name type="scientific">Jimgerdemannia flammicorona</name>
    <dbReference type="NCBI Taxonomy" id="994334"/>
    <lineage>
        <taxon>Eukaryota</taxon>
        <taxon>Fungi</taxon>
        <taxon>Fungi incertae sedis</taxon>
        <taxon>Mucoromycota</taxon>
        <taxon>Mucoromycotina</taxon>
        <taxon>Endogonomycetes</taxon>
        <taxon>Endogonales</taxon>
        <taxon>Endogonaceae</taxon>
        <taxon>Jimgerdemannia</taxon>
    </lineage>
</organism>
<sequence length="497" mass="55718">MFSWAPVALINSTLTLVTGAIPSPTPLDDRSNWMRDHALLHPDATLHNIRIPGTHNSASYRYRGAGHVWAVCQTHTVREQLEAGIRYLDLRVCDDASDLDNAAAESEFTFGDHPPFNPPINILSSSKDPPHLWCSHTSLTIPLLPNLLDLRAFLASHPHEIVILQIKQDWNRILTPLGAAYLDQLLHALFPPRIIIQDDILRAWPLRRLTDRGKQLVLVGHAGGSKGFDLPLTNPRPPAYLSSWNHTHSGDVNILKRNLAAWCEEVVAGGGRQQHGCLKNLEVIVTPTAIGMVRATVMAGSLASRTRELHAVVVGSEGLFEEFGDGRGGVGDEWASVGYSYDHDVDCVVLNDGQINPVHYDYVFHLTNFGTANYYGELLDLRRARSLVFLLILVLAHNPGATWQHHRFVLHHHGVGDVSGRLVYNSDNSDKRRDPRVCIRIRLPVYSSYVNCHKSKRISLSCLERVLTSCHRPIRLLADHEDYCPRLHGFRHACYRR</sequence>
<gene>
    <name evidence="2" type="ORF">BC936DRAFT_138225</name>
</gene>
<dbReference type="CDD" id="cd08557">
    <property type="entry name" value="PI-PLCc_bacteria_like"/>
    <property type="match status" value="1"/>
</dbReference>